<name>A0A143HE46_9BACL</name>
<sequence length="163" mass="18842">MEYSVENYLEMIRSNLSKKTNELVEKIGSLVEMSFAEEVNAIFIESSIGEPTLYFRLSTREDMFDEVFEEEVDEGFAGSIDLLDEFLVDEWLEEEWSDTLEEFYEKEGVEEACIAEIGRWVYQCFNQANGKDIGIPSYFEIHDAGNALDLLTGEWVDPEDVEL</sequence>
<evidence type="ECO:0000313" key="1">
    <source>
        <dbReference type="EMBL" id="AMX00018.1"/>
    </source>
</evidence>
<evidence type="ECO:0000313" key="2">
    <source>
        <dbReference type="Proteomes" id="UP000076021"/>
    </source>
</evidence>
<organism evidence="1 2">
    <name type="scientific">Rummeliibacillus stabekisii</name>
    <dbReference type="NCBI Taxonomy" id="241244"/>
    <lineage>
        <taxon>Bacteria</taxon>
        <taxon>Bacillati</taxon>
        <taxon>Bacillota</taxon>
        <taxon>Bacilli</taxon>
        <taxon>Bacillales</taxon>
        <taxon>Caryophanaceae</taxon>
        <taxon>Rummeliibacillus</taxon>
    </lineage>
</organism>
<gene>
    <name evidence="1" type="ORF">ATY39_11645</name>
</gene>
<dbReference type="EMBL" id="CP014806">
    <property type="protein sequence ID" value="AMX00018.1"/>
    <property type="molecule type" value="Genomic_DNA"/>
</dbReference>
<proteinExistence type="predicted"/>
<dbReference type="OrthoDB" id="2456445at2"/>
<dbReference type="KEGG" id="rst:ATY39_11645"/>
<protein>
    <submittedName>
        <fullName evidence="1">Uncharacterized protein</fullName>
    </submittedName>
</protein>
<dbReference type="Proteomes" id="UP000076021">
    <property type="component" value="Chromosome"/>
</dbReference>
<reference evidence="2" key="2">
    <citation type="submission" date="2016-03" db="EMBL/GenBank/DDBJ databases">
        <authorList>
            <person name="Ploux O."/>
        </authorList>
    </citation>
    <scope>NUCLEOTIDE SEQUENCE [LARGE SCALE GENOMIC DNA]</scope>
    <source>
        <strain evidence="2">PP9</strain>
    </source>
</reference>
<keyword evidence="2" id="KW-1185">Reference proteome</keyword>
<dbReference type="RefSeq" id="WP_066789957.1">
    <property type="nucleotide sequence ID" value="NZ_CP014806.1"/>
</dbReference>
<reference evidence="1 2" key="1">
    <citation type="journal article" date="2016" name="Genome Announc.">
        <title>Whole-Genome Sequence of Rummeliibacillus stabekisii Strain PP9 Isolated from Antarctic Soil.</title>
        <authorList>
            <person name="da Mota F.F."/>
            <person name="Vollu R.E."/>
            <person name="Jurelevicius D."/>
            <person name="Seldin L."/>
        </authorList>
    </citation>
    <scope>NUCLEOTIDE SEQUENCE [LARGE SCALE GENOMIC DNA]</scope>
    <source>
        <strain evidence="1 2">PP9</strain>
    </source>
</reference>
<dbReference type="AlphaFoldDB" id="A0A143HE46"/>
<accession>A0A143HE46</accession>